<evidence type="ECO:0000313" key="15">
    <source>
        <dbReference type="Proteomes" id="UP000034956"/>
    </source>
</evidence>
<evidence type="ECO:0000256" key="6">
    <source>
        <dbReference type="ARBA" id="ARBA00022679"/>
    </source>
</evidence>
<dbReference type="EC" id="2.4.1.117" evidence="4"/>
<proteinExistence type="inferred from homology"/>
<evidence type="ECO:0000256" key="3">
    <source>
        <dbReference type="ARBA" id="ARBA00006739"/>
    </source>
</evidence>
<keyword evidence="11" id="KW-0472">Membrane</keyword>
<evidence type="ECO:0000313" key="14">
    <source>
        <dbReference type="EMBL" id="KKU91211.1"/>
    </source>
</evidence>
<organism evidence="14 15">
    <name type="scientific">Candidatus Jorgensenbacteria bacterium GW2011_GWA1_48_11</name>
    <dbReference type="NCBI Taxonomy" id="1618660"/>
    <lineage>
        <taxon>Bacteria</taxon>
        <taxon>Candidatus Joergenseniibacteriota</taxon>
    </lineage>
</organism>
<dbReference type="EMBL" id="LCPF01000003">
    <property type="protein sequence ID" value="KKU91211.1"/>
    <property type="molecule type" value="Genomic_DNA"/>
</dbReference>
<keyword evidence="7" id="KW-0812">Transmembrane</keyword>
<dbReference type="GO" id="GO:0006487">
    <property type="term" value="P:protein N-linked glycosylation"/>
    <property type="evidence" value="ECO:0007669"/>
    <property type="project" value="TreeGrafter"/>
</dbReference>
<evidence type="ECO:0000256" key="5">
    <source>
        <dbReference type="ARBA" id="ARBA00022676"/>
    </source>
</evidence>
<accession>A0A0G1UAK6</accession>
<evidence type="ECO:0000256" key="9">
    <source>
        <dbReference type="ARBA" id="ARBA00022968"/>
    </source>
</evidence>
<dbReference type="InterPro" id="IPR001173">
    <property type="entry name" value="Glyco_trans_2-like"/>
</dbReference>
<gene>
    <name evidence="14" type="ORF">UY23_C0003G0049</name>
</gene>
<dbReference type="Pfam" id="PF00535">
    <property type="entry name" value="Glycos_transf_2"/>
    <property type="match status" value="1"/>
</dbReference>
<dbReference type="InterPro" id="IPR029044">
    <property type="entry name" value="Nucleotide-diphossugar_trans"/>
</dbReference>
<evidence type="ECO:0000256" key="2">
    <source>
        <dbReference type="ARBA" id="ARBA00004922"/>
    </source>
</evidence>
<evidence type="ECO:0000256" key="4">
    <source>
        <dbReference type="ARBA" id="ARBA00012583"/>
    </source>
</evidence>
<dbReference type="InterPro" id="IPR035518">
    <property type="entry name" value="DPG_synthase"/>
</dbReference>
<dbReference type="GO" id="GO:0004581">
    <property type="term" value="F:dolichyl-phosphate beta-glucosyltransferase activity"/>
    <property type="evidence" value="ECO:0007669"/>
    <property type="project" value="UniProtKB-EC"/>
</dbReference>
<feature type="domain" description="Glycosyltransferase 2-like" evidence="13">
    <location>
        <begin position="7"/>
        <end position="165"/>
    </location>
</feature>
<dbReference type="Proteomes" id="UP000034956">
    <property type="component" value="Unassembled WGS sequence"/>
</dbReference>
<keyword evidence="8" id="KW-0256">Endoplasmic reticulum</keyword>
<evidence type="ECO:0000256" key="8">
    <source>
        <dbReference type="ARBA" id="ARBA00022824"/>
    </source>
</evidence>
<dbReference type="AlphaFoldDB" id="A0A0G1UAK6"/>
<sequence>MPKPFLSVIIPAYNESKRLPLTLIDVERHLAEAEYSWEIVVVNGGSSDATAEITNRFSHLIPNLRLLDYQENHGKGWAVREGMLQAHGNWRLFMDADNATSVDQFVNMMPFFKEGYDVVIGSRTVKGAKLEPAQPFYKQLLGKMGNLFIQGLVLPGIWDTQCGFKCFSEAAATRVFKLSRIDRWGFDVEALVLARLMRFRIKEVPVHWVNDPDSKVTLGGYFSTLWDVVRIKLWLTRHKYNLAIS</sequence>
<keyword evidence="5" id="KW-0328">Glycosyltransferase</keyword>
<comment type="pathway">
    <text evidence="2">Protein modification; protein glycosylation.</text>
</comment>
<evidence type="ECO:0000256" key="10">
    <source>
        <dbReference type="ARBA" id="ARBA00022989"/>
    </source>
</evidence>
<dbReference type="PANTHER" id="PTHR10859:SF91">
    <property type="entry name" value="DOLICHYL-PHOSPHATE BETA-GLUCOSYLTRANSFERASE"/>
    <property type="match status" value="1"/>
</dbReference>
<comment type="caution">
    <text evidence="14">The sequence shown here is derived from an EMBL/GenBank/DDBJ whole genome shotgun (WGS) entry which is preliminary data.</text>
</comment>
<keyword evidence="9" id="KW-0735">Signal-anchor</keyword>
<name>A0A0G1UAK6_9BACT</name>
<evidence type="ECO:0000256" key="1">
    <source>
        <dbReference type="ARBA" id="ARBA00004389"/>
    </source>
</evidence>
<evidence type="ECO:0000256" key="11">
    <source>
        <dbReference type="ARBA" id="ARBA00023136"/>
    </source>
</evidence>
<keyword evidence="10" id="KW-1133">Transmembrane helix</keyword>
<dbReference type="Gene3D" id="3.90.550.10">
    <property type="entry name" value="Spore Coat Polysaccharide Biosynthesis Protein SpsA, Chain A"/>
    <property type="match status" value="1"/>
</dbReference>
<comment type="catalytic activity">
    <reaction evidence="12">
        <text>a di-trans,poly-cis-dolichyl phosphate + UDP-alpha-D-glucose = a di-trans,poly-cis-dolichyl beta-D-glucosyl phosphate + UDP</text>
        <dbReference type="Rhea" id="RHEA:15401"/>
        <dbReference type="Rhea" id="RHEA-COMP:19498"/>
        <dbReference type="Rhea" id="RHEA-COMP:19502"/>
        <dbReference type="ChEBI" id="CHEBI:57525"/>
        <dbReference type="ChEBI" id="CHEBI:57683"/>
        <dbReference type="ChEBI" id="CHEBI:58223"/>
        <dbReference type="ChEBI" id="CHEBI:58885"/>
        <dbReference type="EC" id="2.4.1.117"/>
    </reaction>
    <physiologicalReaction direction="left-to-right" evidence="12">
        <dbReference type="Rhea" id="RHEA:15402"/>
    </physiologicalReaction>
</comment>
<comment type="subcellular location">
    <subcellularLocation>
        <location evidence="1">Endoplasmic reticulum membrane</location>
        <topology evidence="1">Single-pass membrane protein</topology>
    </subcellularLocation>
</comment>
<evidence type="ECO:0000256" key="7">
    <source>
        <dbReference type="ARBA" id="ARBA00022692"/>
    </source>
</evidence>
<dbReference type="SUPFAM" id="SSF53448">
    <property type="entry name" value="Nucleotide-diphospho-sugar transferases"/>
    <property type="match status" value="1"/>
</dbReference>
<dbReference type="CDD" id="cd04188">
    <property type="entry name" value="DPG_synthase"/>
    <property type="match status" value="1"/>
</dbReference>
<evidence type="ECO:0000256" key="12">
    <source>
        <dbReference type="ARBA" id="ARBA00045097"/>
    </source>
</evidence>
<evidence type="ECO:0000259" key="13">
    <source>
        <dbReference type="Pfam" id="PF00535"/>
    </source>
</evidence>
<reference evidence="14 15" key="1">
    <citation type="journal article" date="2015" name="Nature">
        <title>rRNA introns, odd ribosomes, and small enigmatic genomes across a large radiation of phyla.</title>
        <authorList>
            <person name="Brown C.T."/>
            <person name="Hug L.A."/>
            <person name="Thomas B.C."/>
            <person name="Sharon I."/>
            <person name="Castelle C.J."/>
            <person name="Singh A."/>
            <person name="Wilkins M.J."/>
            <person name="Williams K.H."/>
            <person name="Banfield J.F."/>
        </authorList>
    </citation>
    <scope>NUCLEOTIDE SEQUENCE [LARGE SCALE GENOMIC DNA]</scope>
</reference>
<keyword evidence="6 14" id="KW-0808">Transferase</keyword>
<protein>
    <recommendedName>
        <fullName evidence="4">dolichyl-phosphate beta-glucosyltransferase</fullName>
        <ecNumber evidence="4">2.4.1.117</ecNumber>
    </recommendedName>
</protein>
<comment type="similarity">
    <text evidence="3">Belongs to the glycosyltransferase 2 family.</text>
</comment>
<dbReference type="PANTHER" id="PTHR10859">
    <property type="entry name" value="GLYCOSYL TRANSFERASE"/>
    <property type="match status" value="1"/>
</dbReference>